<dbReference type="Proteomes" id="UP000325081">
    <property type="component" value="Unassembled WGS sequence"/>
</dbReference>
<comment type="caution">
    <text evidence="2">The sequence shown here is derived from an EMBL/GenBank/DDBJ whole genome shotgun (WGS) entry which is preliminary data.</text>
</comment>
<feature type="region of interest" description="Disordered" evidence="1">
    <location>
        <begin position="97"/>
        <end position="138"/>
    </location>
</feature>
<evidence type="ECO:0000313" key="3">
    <source>
        <dbReference type="Proteomes" id="UP000325081"/>
    </source>
</evidence>
<dbReference type="EMBL" id="BKCP01005550">
    <property type="protein sequence ID" value="GER38884.1"/>
    <property type="molecule type" value="Genomic_DNA"/>
</dbReference>
<dbReference type="GO" id="GO:0016301">
    <property type="term" value="F:kinase activity"/>
    <property type="evidence" value="ECO:0007669"/>
    <property type="project" value="UniProtKB-KW"/>
</dbReference>
<keyword evidence="2" id="KW-0808">Transferase</keyword>
<keyword evidence="3" id="KW-1185">Reference proteome</keyword>
<evidence type="ECO:0000256" key="1">
    <source>
        <dbReference type="SAM" id="MobiDB-lite"/>
    </source>
</evidence>
<name>A0A5A7Q1J0_STRAF</name>
<keyword evidence="2" id="KW-0418">Kinase</keyword>
<reference evidence="3" key="1">
    <citation type="journal article" date="2019" name="Curr. Biol.">
        <title>Genome Sequence of Striga asiatica Provides Insight into the Evolution of Plant Parasitism.</title>
        <authorList>
            <person name="Yoshida S."/>
            <person name="Kim S."/>
            <person name="Wafula E.K."/>
            <person name="Tanskanen J."/>
            <person name="Kim Y.M."/>
            <person name="Honaas L."/>
            <person name="Yang Z."/>
            <person name="Spallek T."/>
            <person name="Conn C.E."/>
            <person name="Ichihashi Y."/>
            <person name="Cheong K."/>
            <person name="Cui S."/>
            <person name="Der J.P."/>
            <person name="Gundlach H."/>
            <person name="Jiao Y."/>
            <person name="Hori C."/>
            <person name="Ishida J.K."/>
            <person name="Kasahara H."/>
            <person name="Kiba T."/>
            <person name="Kim M.S."/>
            <person name="Koo N."/>
            <person name="Laohavisit A."/>
            <person name="Lee Y.H."/>
            <person name="Lumba S."/>
            <person name="McCourt P."/>
            <person name="Mortimer J.C."/>
            <person name="Mutuku J.M."/>
            <person name="Nomura T."/>
            <person name="Sasaki-Sekimoto Y."/>
            <person name="Seto Y."/>
            <person name="Wang Y."/>
            <person name="Wakatake T."/>
            <person name="Sakakibara H."/>
            <person name="Demura T."/>
            <person name="Yamaguchi S."/>
            <person name="Yoneyama K."/>
            <person name="Manabe R.I."/>
            <person name="Nelson D.C."/>
            <person name="Schulman A.H."/>
            <person name="Timko M.P."/>
            <person name="dePamphilis C.W."/>
            <person name="Choi D."/>
            <person name="Shirasu K."/>
        </authorList>
    </citation>
    <scope>NUCLEOTIDE SEQUENCE [LARGE SCALE GENOMIC DNA]</scope>
    <source>
        <strain evidence="3">cv. UVA1</strain>
    </source>
</reference>
<protein>
    <submittedName>
        <fullName evidence="2">Serine/threonine-protein kinase WNK (With NoLysine)-related</fullName>
    </submittedName>
</protein>
<dbReference type="OrthoDB" id="10637718at2759"/>
<proteinExistence type="predicted"/>
<gene>
    <name evidence="2" type="ORF">STAS_15434</name>
</gene>
<dbReference type="AlphaFoldDB" id="A0A5A7Q1J0"/>
<organism evidence="2 3">
    <name type="scientific">Striga asiatica</name>
    <name type="common">Asiatic witchweed</name>
    <name type="synonym">Buchnera asiatica</name>
    <dbReference type="NCBI Taxonomy" id="4170"/>
    <lineage>
        <taxon>Eukaryota</taxon>
        <taxon>Viridiplantae</taxon>
        <taxon>Streptophyta</taxon>
        <taxon>Embryophyta</taxon>
        <taxon>Tracheophyta</taxon>
        <taxon>Spermatophyta</taxon>
        <taxon>Magnoliopsida</taxon>
        <taxon>eudicotyledons</taxon>
        <taxon>Gunneridae</taxon>
        <taxon>Pentapetalae</taxon>
        <taxon>asterids</taxon>
        <taxon>lamiids</taxon>
        <taxon>Lamiales</taxon>
        <taxon>Orobanchaceae</taxon>
        <taxon>Buchnereae</taxon>
        <taxon>Striga</taxon>
    </lineage>
</organism>
<accession>A0A5A7Q1J0</accession>
<evidence type="ECO:0000313" key="2">
    <source>
        <dbReference type="EMBL" id="GER38884.1"/>
    </source>
</evidence>
<sequence length="180" mass="19842">MSLSPAKAMESISSCSAYIPIYKKTLSVRSPEMDSLFKPLHDCTIAPKPSSRGRFVTASGMVGFRVHSRKRMKLGQFLATVMRAAFSIEFSLGHPHDMETSPSSVTPAKPTPYKSDGKTLSSSSSLHVEPTTPSPLSSMNLLKSIKRHRWIHPEAPKVGTSRYQSLKSRYIDITSKACKI</sequence>